<gene>
    <name evidence="2" type="ORF">MBELCI_1323</name>
</gene>
<dbReference type="eggNOG" id="ENOG50300TV">
    <property type="taxonomic scope" value="Bacteria"/>
</dbReference>
<keyword evidence="1" id="KW-0472">Membrane</keyword>
<evidence type="ECO:0000256" key="1">
    <source>
        <dbReference type="SAM" id="Phobius"/>
    </source>
</evidence>
<feature type="transmembrane region" description="Helical" evidence="1">
    <location>
        <begin position="20"/>
        <end position="39"/>
    </location>
</feature>
<dbReference type="Proteomes" id="UP000016566">
    <property type="component" value="Unassembled WGS sequence"/>
</dbReference>
<comment type="caution">
    <text evidence="2">The sequence shown here is derived from an EMBL/GenBank/DDBJ whole genome shotgun (WGS) entry which is preliminary data.</text>
</comment>
<proteinExistence type="predicted"/>
<reference evidence="2" key="1">
    <citation type="journal article" date="2013" name="Genome Announc.">
        <title>Draft Genome Sequence of Loktanella cinnabarina LL-001T, Isolated from Deep-Sea Floor Sediment.</title>
        <authorList>
            <person name="Nishi S."/>
            <person name="Tsubouchi T."/>
            <person name="Takaki Y."/>
            <person name="Koyanagi R."/>
            <person name="Satoh N."/>
            <person name="Maruyama T."/>
            <person name="Hatada Y."/>
        </authorList>
    </citation>
    <scope>NUCLEOTIDE SEQUENCE [LARGE SCALE GENOMIC DNA]</scope>
    <source>
        <strain evidence="2">LL-001</strain>
    </source>
</reference>
<keyword evidence="1" id="KW-1133">Transmembrane helix</keyword>
<accession>U2YK26</accession>
<organism evidence="2 3">
    <name type="scientific">Limimaricola cinnabarinus LL-001</name>
    <dbReference type="NCBI Taxonomy" id="1337093"/>
    <lineage>
        <taxon>Bacteria</taxon>
        <taxon>Pseudomonadati</taxon>
        <taxon>Pseudomonadota</taxon>
        <taxon>Alphaproteobacteria</taxon>
        <taxon>Rhodobacterales</taxon>
        <taxon>Paracoccaceae</taxon>
        <taxon>Limimaricola</taxon>
    </lineage>
</organism>
<name>U2YK26_9RHOB</name>
<dbReference type="EMBL" id="BATB01000012">
    <property type="protein sequence ID" value="GAD55271.1"/>
    <property type="molecule type" value="Genomic_DNA"/>
</dbReference>
<keyword evidence="1" id="KW-0812">Transmembrane</keyword>
<evidence type="ECO:0000313" key="2">
    <source>
        <dbReference type="EMBL" id="GAD55271.1"/>
    </source>
</evidence>
<protein>
    <submittedName>
        <fullName evidence="2">Uncharacterized protein</fullName>
    </submittedName>
</protein>
<dbReference type="RefSeq" id="WP_021693375.1">
    <property type="nucleotide sequence ID" value="NZ_BATB01000012.1"/>
</dbReference>
<sequence length="91" mass="9468">MSRVHEGDLVVLAPLPRERGVGLVLLTLAMFPIFAALGAKSLLLARLDPTALAEMLARLEGMGAMGRALAWLLQPEAASMALSQALAGAFG</sequence>
<dbReference type="OrthoDB" id="7866534at2"/>
<dbReference type="AlphaFoldDB" id="U2YK26"/>
<evidence type="ECO:0000313" key="3">
    <source>
        <dbReference type="Proteomes" id="UP000016566"/>
    </source>
</evidence>
<keyword evidence="3" id="KW-1185">Reference proteome</keyword>